<dbReference type="RefSeq" id="WP_254018211.1">
    <property type="nucleotide sequence ID" value="NZ_CAKXZT010000119.1"/>
</dbReference>
<feature type="region of interest" description="Disordered" evidence="1">
    <location>
        <begin position="1"/>
        <end position="24"/>
    </location>
</feature>
<reference evidence="2 3" key="1">
    <citation type="submission" date="2022-03" db="EMBL/GenBank/DDBJ databases">
        <authorList>
            <person name="Brunel B."/>
        </authorList>
    </citation>
    <scope>NUCLEOTIDE SEQUENCE [LARGE SCALE GENOMIC DNA]</scope>
    <source>
        <strain evidence="2">STM5069sample</strain>
    </source>
</reference>
<evidence type="ECO:0000256" key="1">
    <source>
        <dbReference type="SAM" id="MobiDB-lite"/>
    </source>
</evidence>
<accession>A0ABM9DVN9</accession>
<evidence type="ECO:0000313" key="3">
    <source>
        <dbReference type="Proteomes" id="UP001153050"/>
    </source>
</evidence>
<protein>
    <submittedName>
        <fullName evidence="2">Uncharacterized protein</fullName>
    </submittedName>
</protein>
<gene>
    <name evidence="2" type="ORF">MES5069_250048</name>
</gene>
<evidence type="ECO:0000313" key="2">
    <source>
        <dbReference type="EMBL" id="CAH2400251.1"/>
    </source>
</evidence>
<dbReference type="Proteomes" id="UP001153050">
    <property type="component" value="Unassembled WGS sequence"/>
</dbReference>
<sequence>MIWIQATRKVDPTKTAGTNEDEHQSNAISRLFRISIAAAFIGGAGTFAGSQTT</sequence>
<dbReference type="EMBL" id="CAKXZT010000119">
    <property type="protein sequence ID" value="CAH2400251.1"/>
    <property type="molecule type" value="Genomic_DNA"/>
</dbReference>
<name>A0ABM9DVN9_9HYPH</name>
<keyword evidence="3" id="KW-1185">Reference proteome</keyword>
<comment type="caution">
    <text evidence="2">The sequence shown here is derived from an EMBL/GenBank/DDBJ whole genome shotgun (WGS) entry which is preliminary data.</text>
</comment>
<proteinExistence type="predicted"/>
<organism evidence="2 3">
    <name type="scientific">Mesorhizobium escarrei</name>
    <dbReference type="NCBI Taxonomy" id="666018"/>
    <lineage>
        <taxon>Bacteria</taxon>
        <taxon>Pseudomonadati</taxon>
        <taxon>Pseudomonadota</taxon>
        <taxon>Alphaproteobacteria</taxon>
        <taxon>Hyphomicrobiales</taxon>
        <taxon>Phyllobacteriaceae</taxon>
        <taxon>Mesorhizobium</taxon>
    </lineage>
</organism>